<keyword evidence="2" id="KW-0808">Transferase</keyword>
<dbReference type="PANTHER" id="PTHR22916:SF3">
    <property type="entry name" value="UDP-GLCNAC:BETAGAL BETA-1,3-N-ACETYLGLUCOSAMINYLTRANSFERASE-LIKE PROTEIN 1"/>
    <property type="match status" value="1"/>
</dbReference>
<dbReference type="SUPFAM" id="SSF49785">
    <property type="entry name" value="Galactose-binding domain-like"/>
    <property type="match status" value="1"/>
</dbReference>
<dbReference type="PANTHER" id="PTHR22916">
    <property type="entry name" value="GLYCOSYLTRANSFERASE"/>
    <property type="match status" value="1"/>
</dbReference>
<evidence type="ECO:0000313" key="2">
    <source>
        <dbReference type="EMBL" id="STQ87336.1"/>
    </source>
</evidence>
<dbReference type="Pfam" id="PF00535">
    <property type="entry name" value="Glycos_transf_2"/>
    <property type="match status" value="1"/>
</dbReference>
<reference evidence="2 3" key="1">
    <citation type="submission" date="2018-06" db="EMBL/GenBank/DDBJ databases">
        <authorList>
            <consortium name="Pathogen Informatics"/>
            <person name="Doyle S."/>
        </authorList>
    </citation>
    <scope>NUCLEOTIDE SEQUENCE [LARGE SCALE GENOMIC DNA]</scope>
    <source>
        <strain evidence="2 3">NCTC13156</strain>
    </source>
</reference>
<dbReference type="CDD" id="cd00761">
    <property type="entry name" value="Glyco_tranf_GTA_type"/>
    <property type="match status" value="1"/>
</dbReference>
<proteinExistence type="predicted"/>
<dbReference type="Proteomes" id="UP000255269">
    <property type="component" value="Unassembled WGS sequence"/>
</dbReference>
<dbReference type="AlphaFoldDB" id="A0A377PWU3"/>
<organism evidence="2 3">
    <name type="scientific">Helicobacter pullorum</name>
    <dbReference type="NCBI Taxonomy" id="35818"/>
    <lineage>
        <taxon>Bacteria</taxon>
        <taxon>Pseudomonadati</taxon>
        <taxon>Campylobacterota</taxon>
        <taxon>Epsilonproteobacteria</taxon>
        <taxon>Campylobacterales</taxon>
        <taxon>Helicobacteraceae</taxon>
        <taxon>Helicobacter</taxon>
    </lineage>
</organism>
<keyword evidence="2" id="KW-0328">Glycosyltransferase</keyword>
<dbReference type="InterPro" id="IPR008979">
    <property type="entry name" value="Galactose-bd-like_sf"/>
</dbReference>
<evidence type="ECO:0000259" key="1">
    <source>
        <dbReference type="Pfam" id="PF00535"/>
    </source>
</evidence>
<dbReference type="SUPFAM" id="SSF53448">
    <property type="entry name" value="Nucleotide-diphospho-sugar transferases"/>
    <property type="match status" value="1"/>
</dbReference>
<dbReference type="EC" id="2.4.1.212" evidence="2"/>
<dbReference type="InterPro" id="IPR001173">
    <property type="entry name" value="Glyco_trans_2-like"/>
</dbReference>
<evidence type="ECO:0000313" key="3">
    <source>
        <dbReference type="Proteomes" id="UP000255269"/>
    </source>
</evidence>
<feature type="domain" description="Glycosyltransferase 2-like" evidence="1">
    <location>
        <begin position="8"/>
        <end position="87"/>
    </location>
</feature>
<accession>A0A377PWU3</accession>
<name>A0A377PWU3_9HELI</name>
<sequence length="1250" mass="148038">MQTKTVGVVIPIYNVEKYLEECLESVVNQTYTNLEIILVNDGSTDKNSLNIAKEYTSKDKRITLFDKKNGGQSTARNVGIEYFNGEYKLKSKTQNVEENSLIEFDVEGSNPHEIYGVHKSNKVFSSKQDLKNFAHPNIDYIIFLDPDDYWRLDAIEQCVIRCQDVDLVWFDYKMFYDNIDKTHYENVENLTKTQMRIYEYFAPEIISVEQWLKRMVKIQAALPFWCVWAACYSFSYLKKNRLKFLDGLIHEDVHFGILSFVQAEKIYVFPAQLYYYRIRSSSTAAYDKKIAKESIPPYIEDICRDFGGDIKRAKHYHTKSSNFLNAFYIREFIKSRLDKKRGQLLEEAIFVYLYFWHFDLKGFEKDSRNTLELFSAHKPIYIQNQNRYPEYDFVCKYGFAKDRIQNQLTYRLGKLILNKSQHFSGLIFLPYSIIELILKFKNEQKEYKKLIRKKPELSLPKLELYPDFDEIWKVKDHLSYKIGDLILKAHKNWYKGSYLYLPYAIYKCYKQYKNNKKSISNFSNDQKLSLANQFIWEDQKLINVSANKQVFQSSIDMLDYKHNPNMLISINHSGIESYKTCFSNWPWFVIDLCKVYALEKIRIINVKNHFKRKYLREMDISLSIDGIHWTAIPREKFYWKYSDYYCELILSECLSARYVKISIERGALELSKVEIFSRNKNGYIISSKPDGLGMRLASILVGIYLAKKCDFDFGFIWPNSIDLAFMGITNSRNTKDINYLGNAMDEVDAVFNLDFIKEYLIDSACVDENHGIKIRNKNSTFKQLQDKTNFETEWGWYSTDILPSKWLNECDEEECLKEISRIYSTMGFSDRYRKIIQDAQAVKINKFIALHIRGGDIIYSKIRKVPGWNVVQERYFPYEIAFDIIGKELASGSSIIVFGQDLNANRLLVEYFQKFAFDKIFLVDNFIDKTYNEMERSFFEINLMSLAEKIYSAKESVFSKVAMMIAGKNNLISYHDIYTKEEQAHIIQANLSKLKLHKLQDARAYFRLFELFRDSDIEKSMLFLNGALELDYDNDAYRIYLLDCLFRLNNYDVADKMLGKIIAERYKEFFETLLQYSMGSFTLEYESYKGFNQKDYRNILYVAFEILMFLGDIEKANYVRSDLLGDKFADFVKIKLNNKCNTGAAARIKHHLSYRLGVEFIRNKNKIYKIPFRAYKAIKNYQIEKKIWKDYNYPSLESYSDYQEALKVKRQLSYKIGDLLIQSYKQWYKGSFFILPWKFYCLVKKHKKGK</sequence>
<dbReference type="Gene3D" id="2.60.120.260">
    <property type="entry name" value="Galactose-binding domain-like"/>
    <property type="match status" value="1"/>
</dbReference>
<dbReference type="EMBL" id="UGJF01000001">
    <property type="protein sequence ID" value="STQ87336.1"/>
    <property type="molecule type" value="Genomic_DNA"/>
</dbReference>
<dbReference type="RefSeq" id="WP_115056601.1">
    <property type="nucleotide sequence ID" value="NZ_UGJF01000001.1"/>
</dbReference>
<protein>
    <submittedName>
        <fullName evidence="2">Glycosyltransferase</fullName>
        <ecNumber evidence="2">2.4.1.212</ecNumber>
    </submittedName>
</protein>
<dbReference type="GO" id="GO:0050501">
    <property type="term" value="F:hyaluronan synthase activity"/>
    <property type="evidence" value="ECO:0007669"/>
    <property type="project" value="UniProtKB-EC"/>
</dbReference>
<dbReference type="Gene3D" id="3.90.550.10">
    <property type="entry name" value="Spore Coat Polysaccharide Biosynthesis Protein SpsA, Chain A"/>
    <property type="match status" value="1"/>
</dbReference>
<dbReference type="InterPro" id="IPR029044">
    <property type="entry name" value="Nucleotide-diphossugar_trans"/>
</dbReference>
<gene>
    <name evidence="2" type="primary">hyaD</name>
    <name evidence="2" type="ORF">NCTC13156_00148</name>
</gene>